<feature type="transmembrane region" description="Helical" evidence="5">
    <location>
        <begin position="339"/>
        <end position="363"/>
    </location>
</feature>
<organism evidence="7 8">
    <name type="scientific">Muricoccus vinaceus</name>
    <dbReference type="NCBI Taxonomy" id="424704"/>
    <lineage>
        <taxon>Bacteria</taxon>
        <taxon>Pseudomonadati</taxon>
        <taxon>Pseudomonadota</taxon>
        <taxon>Alphaproteobacteria</taxon>
        <taxon>Acetobacterales</taxon>
        <taxon>Roseomonadaceae</taxon>
        <taxon>Muricoccus</taxon>
    </lineage>
</organism>
<reference evidence="7 8" key="1">
    <citation type="submission" date="2024-09" db="EMBL/GenBank/DDBJ databases">
        <authorList>
            <person name="Sun Q."/>
            <person name="Mori K."/>
        </authorList>
    </citation>
    <scope>NUCLEOTIDE SEQUENCE [LARGE SCALE GENOMIC DNA]</scope>
    <source>
        <strain evidence="7 8">CCM 7468</strain>
    </source>
</reference>
<feature type="transmembrane region" description="Helical" evidence="5">
    <location>
        <begin position="65"/>
        <end position="82"/>
    </location>
</feature>
<evidence type="ECO:0000313" key="8">
    <source>
        <dbReference type="Proteomes" id="UP001589789"/>
    </source>
</evidence>
<dbReference type="InterPro" id="IPR051533">
    <property type="entry name" value="WaaL-like"/>
</dbReference>
<keyword evidence="3 5" id="KW-1133">Transmembrane helix</keyword>
<feature type="transmembrane region" description="Helical" evidence="5">
    <location>
        <begin position="390"/>
        <end position="408"/>
    </location>
</feature>
<keyword evidence="2 5" id="KW-0812">Transmembrane</keyword>
<feature type="transmembrane region" description="Helical" evidence="5">
    <location>
        <begin position="227"/>
        <end position="251"/>
    </location>
</feature>
<dbReference type="PANTHER" id="PTHR37422:SF21">
    <property type="entry name" value="EXOQ-LIKE PROTEIN"/>
    <property type="match status" value="1"/>
</dbReference>
<evidence type="ECO:0000256" key="5">
    <source>
        <dbReference type="SAM" id="Phobius"/>
    </source>
</evidence>
<sequence>MTARGPGGASRPMGILLLVMPAIAVGQYRGIALAGTIAFIAAILAHRQAFGRLPWPLVRHESRTTLLALLPLAWCLLTAAWAEEPGRAATTALSAAGFVLLGSATARALAEEPPARIERMLRLLFWGLALGILLAFLDQVTGNALRAAVRGLREAPATLFFGLKPAGSLIAVLLPLAATLRQVPWQARAALVAGGMITLLLLPATSAKIAAVLGLLALLAARMLGPWLARGIGAALAAGFVAAPLVFGAVLPRLPSLETIPPSAAHRILIWDFALGRIAEHPVVGWGGEASRSVPGGRDVFDAATLTRFGLTSPASRAWFARPEAQRLPLHTHNAMIQVWLELGGVGAVLVALLMLGLSWAAAASGPAGTGVLASAATVGMLSYGVWQEWWIGLLLVVIAVFSAMNRLPARPR</sequence>
<protein>
    <submittedName>
        <fullName evidence="7">O-antigen ligase family protein</fullName>
    </submittedName>
</protein>
<dbReference type="GO" id="GO:0016874">
    <property type="term" value="F:ligase activity"/>
    <property type="evidence" value="ECO:0007669"/>
    <property type="project" value="UniProtKB-KW"/>
</dbReference>
<dbReference type="RefSeq" id="WP_377049455.1">
    <property type="nucleotide sequence ID" value="NZ_JBHLVZ010000005.1"/>
</dbReference>
<proteinExistence type="predicted"/>
<feature type="transmembrane region" description="Helical" evidence="5">
    <location>
        <begin position="15"/>
        <end position="44"/>
    </location>
</feature>
<dbReference type="Pfam" id="PF04932">
    <property type="entry name" value="Wzy_C"/>
    <property type="match status" value="1"/>
</dbReference>
<dbReference type="Proteomes" id="UP001589789">
    <property type="component" value="Unassembled WGS sequence"/>
</dbReference>
<evidence type="ECO:0000256" key="1">
    <source>
        <dbReference type="ARBA" id="ARBA00004141"/>
    </source>
</evidence>
<feature type="transmembrane region" description="Helical" evidence="5">
    <location>
        <begin position="190"/>
        <end position="221"/>
    </location>
</feature>
<gene>
    <name evidence="7" type="ORF">ACFFIC_07030</name>
</gene>
<accession>A0ABV6INZ6</accession>
<feature type="transmembrane region" description="Helical" evidence="5">
    <location>
        <begin position="157"/>
        <end position="178"/>
    </location>
</feature>
<evidence type="ECO:0000256" key="3">
    <source>
        <dbReference type="ARBA" id="ARBA00022989"/>
    </source>
</evidence>
<keyword evidence="4 5" id="KW-0472">Membrane</keyword>
<feature type="transmembrane region" description="Helical" evidence="5">
    <location>
        <begin position="121"/>
        <end position="137"/>
    </location>
</feature>
<keyword evidence="7" id="KW-0436">Ligase</keyword>
<comment type="subcellular location">
    <subcellularLocation>
        <location evidence="1">Membrane</location>
        <topology evidence="1">Multi-pass membrane protein</topology>
    </subcellularLocation>
</comment>
<evidence type="ECO:0000256" key="2">
    <source>
        <dbReference type="ARBA" id="ARBA00022692"/>
    </source>
</evidence>
<dbReference type="PANTHER" id="PTHR37422">
    <property type="entry name" value="TEICHURONIC ACID BIOSYNTHESIS PROTEIN TUAE"/>
    <property type="match status" value="1"/>
</dbReference>
<keyword evidence="8" id="KW-1185">Reference proteome</keyword>
<evidence type="ECO:0000259" key="6">
    <source>
        <dbReference type="Pfam" id="PF04932"/>
    </source>
</evidence>
<feature type="transmembrane region" description="Helical" evidence="5">
    <location>
        <begin position="88"/>
        <end position="109"/>
    </location>
</feature>
<evidence type="ECO:0000313" key="7">
    <source>
        <dbReference type="EMBL" id="MFC0385306.1"/>
    </source>
</evidence>
<comment type="caution">
    <text evidence="7">The sequence shown here is derived from an EMBL/GenBank/DDBJ whole genome shotgun (WGS) entry which is preliminary data.</text>
</comment>
<name>A0ABV6INZ6_9PROT</name>
<evidence type="ECO:0000256" key="4">
    <source>
        <dbReference type="ARBA" id="ARBA00023136"/>
    </source>
</evidence>
<dbReference type="InterPro" id="IPR007016">
    <property type="entry name" value="O-antigen_ligase-rel_domated"/>
</dbReference>
<feature type="domain" description="O-antigen ligase-related" evidence="6">
    <location>
        <begin position="197"/>
        <end position="351"/>
    </location>
</feature>
<dbReference type="EMBL" id="JBHLVZ010000005">
    <property type="protein sequence ID" value="MFC0385306.1"/>
    <property type="molecule type" value="Genomic_DNA"/>
</dbReference>